<comment type="caution">
    <text evidence="1">The sequence shown here is derived from an EMBL/GenBank/DDBJ whole genome shotgun (WGS) entry which is preliminary data.</text>
</comment>
<dbReference type="AlphaFoldDB" id="A0A820S6Z8"/>
<name>A0A820S6Z8_9BILA</name>
<dbReference type="Proteomes" id="UP000663844">
    <property type="component" value="Unassembled WGS sequence"/>
</dbReference>
<accession>A0A820S6Z8</accession>
<gene>
    <name evidence="1" type="ORF">OXD698_LOCUS54302</name>
</gene>
<evidence type="ECO:0000313" key="1">
    <source>
        <dbReference type="EMBL" id="CAF4449372.1"/>
    </source>
</evidence>
<sequence>MIVTVLIRNTSARCWAPTSPIPFHSRFKV</sequence>
<feature type="non-terminal residue" evidence="1">
    <location>
        <position position="29"/>
    </location>
</feature>
<proteinExistence type="predicted"/>
<evidence type="ECO:0000313" key="2">
    <source>
        <dbReference type="Proteomes" id="UP000663844"/>
    </source>
</evidence>
<dbReference type="EMBL" id="CAJOAZ010032679">
    <property type="protein sequence ID" value="CAF4449372.1"/>
    <property type="molecule type" value="Genomic_DNA"/>
</dbReference>
<protein>
    <submittedName>
        <fullName evidence="1">Uncharacterized protein</fullName>
    </submittedName>
</protein>
<organism evidence="1 2">
    <name type="scientific">Adineta steineri</name>
    <dbReference type="NCBI Taxonomy" id="433720"/>
    <lineage>
        <taxon>Eukaryota</taxon>
        <taxon>Metazoa</taxon>
        <taxon>Spiralia</taxon>
        <taxon>Gnathifera</taxon>
        <taxon>Rotifera</taxon>
        <taxon>Eurotatoria</taxon>
        <taxon>Bdelloidea</taxon>
        <taxon>Adinetida</taxon>
        <taxon>Adinetidae</taxon>
        <taxon>Adineta</taxon>
    </lineage>
</organism>
<reference evidence="1" key="1">
    <citation type="submission" date="2021-02" db="EMBL/GenBank/DDBJ databases">
        <authorList>
            <person name="Nowell W R."/>
        </authorList>
    </citation>
    <scope>NUCLEOTIDE SEQUENCE</scope>
</reference>